<feature type="domain" description="Transcription regulator PadR N-terminal" evidence="3">
    <location>
        <begin position="41"/>
        <end position="116"/>
    </location>
</feature>
<dbReference type="Gene3D" id="1.10.10.10">
    <property type="entry name" value="Winged helix-like DNA-binding domain superfamily/Winged helix DNA-binding domain"/>
    <property type="match status" value="1"/>
</dbReference>
<sequence length="226" mass="24698">MTTRQVKGLDGNGGSEPSGSDPGGPHGGDQGGRLPATAWAVLGLLSFPGERTGYELKKWADASLAFFYWSPAISQIYAELRRLEALGYASSRVAAQGDLRNKRLYAITEAGRAALARWADTADAGPAVLKHPLVLRVWLGHLADPDGLRSQLRAHLERTQEQLREIERAQDVSREIGHWPYPEVALRWSERHHRAELELAEAMLADLERLWQAGEEAYGGQAAGGG</sequence>
<evidence type="ECO:0000259" key="4">
    <source>
        <dbReference type="Pfam" id="PF10400"/>
    </source>
</evidence>
<evidence type="ECO:0000256" key="1">
    <source>
        <dbReference type="SAM" id="Coils"/>
    </source>
</evidence>
<dbReference type="InterPro" id="IPR036388">
    <property type="entry name" value="WH-like_DNA-bd_sf"/>
</dbReference>
<dbReference type="InterPro" id="IPR036390">
    <property type="entry name" value="WH_DNA-bd_sf"/>
</dbReference>
<dbReference type="Pfam" id="PF03551">
    <property type="entry name" value="PadR"/>
    <property type="match status" value="1"/>
</dbReference>
<dbReference type="Proteomes" id="UP000545761">
    <property type="component" value="Unassembled WGS sequence"/>
</dbReference>
<dbReference type="SUPFAM" id="SSF46785">
    <property type="entry name" value="Winged helix' DNA-binding domain"/>
    <property type="match status" value="1"/>
</dbReference>
<evidence type="ECO:0000313" key="6">
    <source>
        <dbReference type="Proteomes" id="UP000545761"/>
    </source>
</evidence>
<comment type="caution">
    <text evidence="5">The sequence shown here is derived from an EMBL/GenBank/DDBJ whole genome shotgun (WGS) entry which is preliminary data.</text>
</comment>
<dbReference type="InterPro" id="IPR018309">
    <property type="entry name" value="Tscrpt_reg_PadR_C"/>
</dbReference>
<dbReference type="PANTHER" id="PTHR43252:SF2">
    <property type="entry name" value="TRANSCRIPTION REGULATOR, PADR-LIKE FAMILY"/>
    <property type="match status" value="1"/>
</dbReference>
<keyword evidence="1" id="KW-0175">Coiled coil</keyword>
<accession>A0A7W0DJ10</accession>
<organism evidence="5 6">
    <name type="scientific">Streptomyces himalayensis subsp. himalayensis</name>
    <dbReference type="NCBI Taxonomy" id="2756131"/>
    <lineage>
        <taxon>Bacteria</taxon>
        <taxon>Bacillati</taxon>
        <taxon>Actinomycetota</taxon>
        <taxon>Actinomycetes</taxon>
        <taxon>Kitasatosporales</taxon>
        <taxon>Streptomycetaceae</taxon>
        <taxon>Streptomyces</taxon>
        <taxon>Streptomyces himalayensis</taxon>
    </lineage>
</organism>
<dbReference type="PANTHER" id="PTHR43252">
    <property type="entry name" value="TRANSCRIPTIONAL REGULATOR YQJI"/>
    <property type="match status" value="1"/>
</dbReference>
<dbReference type="AlphaFoldDB" id="A0A7W0DJ10"/>
<dbReference type="Pfam" id="PF10400">
    <property type="entry name" value="Vir_act_alpha_C"/>
    <property type="match status" value="1"/>
</dbReference>
<proteinExistence type="predicted"/>
<evidence type="ECO:0000256" key="2">
    <source>
        <dbReference type="SAM" id="MobiDB-lite"/>
    </source>
</evidence>
<evidence type="ECO:0000259" key="3">
    <source>
        <dbReference type="Pfam" id="PF03551"/>
    </source>
</evidence>
<feature type="region of interest" description="Disordered" evidence="2">
    <location>
        <begin position="1"/>
        <end position="32"/>
    </location>
</feature>
<name>A0A7W0DJ10_9ACTN</name>
<gene>
    <name evidence="5" type="ORF">H1D24_07595</name>
</gene>
<dbReference type="EMBL" id="JACEHE010000003">
    <property type="protein sequence ID" value="MBA2945675.1"/>
    <property type="molecule type" value="Genomic_DNA"/>
</dbReference>
<reference evidence="5 6" key="1">
    <citation type="submission" date="2020-07" db="EMBL/GenBank/DDBJ databases">
        <title>Streptomyces isolated from Indian soil.</title>
        <authorList>
            <person name="Mandal S."/>
            <person name="Maiti P.K."/>
        </authorList>
    </citation>
    <scope>NUCLEOTIDE SEQUENCE [LARGE SCALE GENOMIC DNA]</scope>
    <source>
        <strain evidence="5 6">PSKA28</strain>
    </source>
</reference>
<evidence type="ECO:0000313" key="5">
    <source>
        <dbReference type="EMBL" id="MBA2945675.1"/>
    </source>
</evidence>
<protein>
    <submittedName>
        <fullName evidence="5">PadR family transcriptional regulator</fullName>
    </submittedName>
</protein>
<dbReference type="InterPro" id="IPR005149">
    <property type="entry name" value="Tscrpt_reg_PadR_N"/>
</dbReference>
<feature type="compositionally biased region" description="Gly residues" evidence="2">
    <location>
        <begin position="10"/>
        <end position="31"/>
    </location>
</feature>
<feature type="domain" description="Transcription regulator PadR C-terminal" evidence="4">
    <location>
        <begin position="130"/>
        <end position="208"/>
    </location>
</feature>
<feature type="coiled-coil region" evidence="1">
    <location>
        <begin position="149"/>
        <end position="210"/>
    </location>
</feature>